<protein>
    <submittedName>
        <fullName evidence="2">Girdin-like</fullName>
    </submittedName>
</protein>
<evidence type="ECO:0000313" key="3">
    <source>
        <dbReference type="Proteomes" id="UP000321947"/>
    </source>
</evidence>
<evidence type="ECO:0000256" key="1">
    <source>
        <dbReference type="SAM" id="Coils"/>
    </source>
</evidence>
<comment type="caution">
    <text evidence="2">The sequence shown here is derived from an EMBL/GenBank/DDBJ whole genome shotgun (WGS) entry which is preliminary data.</text>
</comment>
<dbReference type="Proteomes" id="UP000321947">
    <property type="component" value="Unassembled WGS sequence"/>
</dbReference>
<feature type="coiled-coil region" evidence="1">
    <location>
        <begin position="205"/>
        <end position="280"/>
    </location>
</feature>
<dbReference type="PANTHER" id="PTHR48200:SF1">
    <property type="entry name" value="AMINOTRANSFERASE-LIKE PLANT MOBILE DOMAIN-CONTAINING PROTEIN"/>
    <property type="match status" value="1"/>
</dbReference>
<dbReference type="AlphaFoldDB" id="A0A5D3DWE5"/>
<name>A0A5D3DWE5_CUCMM</name>
<accession>A0A5D3DWE5</accession>
<organism evidence="2 3">
    <name type="scientific">Cucumis melo var. makuwa</name>
    <name type="common">Oriental melon</name>
    <dbReference type="NCBI Taxonomy" id="1194695"/>
    <lineage>
        <taxon>Eukaryota</taxon>
        <taxon>Viridiplantae</taxon>
        <taxon>Streptophyta</taxon>
        <taxon>Embryophyta</taxon>
        <taxon>Tracheophyta</taxon>
        <taxon>Spermatophyta</taxon>
        <taxon>Magnoliopsida</taxon>
        <taxon>eudicotyledons</taxon>
        <taxon>Gunneridae</taxon>
        <taxon>Pentapetalae</taxon>
        <taxon>rosids</taxon>
        <taxon>fabids</taxon>
        <taxon>Cucurbitales</taxon>
        <taxon>Cucurbitaceae</taxon>
        <taxon>Benincaseae</taxon>
        <taxon>Cucumis</taxon>
    </lineage>
</organism>
<sequence length="405" mass="47908">MSNMSMHSSFESMFDEPSDVLKWAEEMQQKFGDGINNSSQISVLSSHIKFPAEFKCPRLDFSSPWNLMRNTISEFGVAVWDPTYPRKEVWLSFFAKLTSENVIWKAQWMSLKAVWLKQFIPPTHNLQESDFSYDPEDFQGKKRQAVCAWKSVRKIKDKGHYEGVTSGYEAWQTNRRKNIIDISREVVGRGKETSFKQPNQWIEKSLELEEKNRLLEQENEKLRKKTSQWMDHATYLQKELEKTKSFLKNQDKLEMNLETLDKEMRRINKANRSLKNEKTTLQAIVGSQDEYIKDLESGKEYFLELVNDLNTSIEKQETQIMDLEAHNHYLHQIVDSLHLKMTEQSEEYGILKNSIVSLHYQLTVFQNSSKRIMQEYESLKTDYVQMKVDYDLQTRDFQVLVERVD</sequence>
<dbReference type="PANTHER" id="PTHR48200">
    <property type="entry name" value="PROTEIN, PUTATIVE-RELATED"/>
    <property type="match status" value="1"/>
</dbReference>
<evidence type="ECO:0000313" key="2">
    <source>
        <dbReference type="EMBL" id="TYK27808.1"/>
    </source>
</evidence>
<gene>
    <name evidence="2" type="ORF">E5676_scaffold749G00370</name>
</gene>
<reference evidence="2 3" key="1">
    <citation type="submission" date="2019-08" db="EMBL/GenBank/DDBJ databases">
        <title>Draft genome sequences of two oriental melons (Cucumis melo L. var makuwa).</title>
        <authorList>
            <person name="Kwon S.-Y."/>
        </authorList>
    </citation>
    <scope>NUCLEOTIDE SEQUENCE [LARGE SCALE GENOMIC DNA]</scope>
    <source>
        <strain evidence="3">cv. Chang Bougi</strain>
        <tissue evidence="2">Leaf</tissue>
    </source>
</reference>
<dbReference type="EMBL" id="SSTD01002485">
    <property type="protein sequence ID" value="TYK27808.1"/>
    <property type="molecule type" value="Genomic_DNA"/>
</dbReference>
<proteinExistence type="predicted"/>
<keyword evidence="1" id="KW-0175">Coiled coil</keyword>